<protein>
    <submittedName>
        <fullName evidence="2">Putative secreted protein</fullName>
    </submittedName>
</protein>
<accession>A0A2M4B169</accession>
<name>A0A2M4B169_9DIPT</name>
<feature type="chain" id="PRO_5014636774" evidence="1">
    <location>
        <begin position="18"/>
        <end position="101"/>
    </location>
</feature>
<evidence type="ECO:0000256" key="1">
    <source>
        <dbReference type="SAM" id="SignalP"/>
    </source>
</evidence>
<dbReference type="AlphaFoldDB" id="A0A2M4B169"/>
<evidence type="ECO:0000313" key="2">
    <source>
        <dbReference type="EMBL" id="MBW46794.1"/>
    </source>
</evidence>
<reference evidence="2" key="1">
    <citation type="submission" date="2018-01" db="EMBL/GenBank/DDBJ databases">
        <title>An insight into the sialome of Amazonian anophelines.</title>
        <authorList>
            <person name="Ribeiro J.M."/>
            <person name="Scarpassa V."/>
            <person name="Calvo E."/>
        </authorList>
    </citation>
    <scope>NUCLEOTIDE SEQUENCE</scope>
    <source>
        <tissue evidence="2">Salivary glands</tissue>
    </source>
</reference>
<feature type="signal peptide" evidence="1">
    <location>
        <begin position="1"/>
        <end position="17"/>
    </location>
</feature>
<proteinExistence type="predicted"/>
<sequence>MKLFHFLVHFLLGRATSLRDDENKIQGGRLNDLVIVCLSVCVCVCVCSVEPTPLLATDRHRESIFISPSRTFHFHLINFILSPPPAAQFFLTKEGVPGKLP</sequence>
<organism evidence="2">
    <name type="scientific">Anopheles triannulatus</name>
    <dbReference type="NCBI Taxonomy" id="58253"/>
    <lineage>
        <taxon>Eukaryota</taxon>
        <taxon>Metazoa</taxon>
        <taxon>Ecdysozoa</taxon>
        <taxon>Arthropoda</taxon>
        <taxon>Hexapoda</taxon>
        <taxon>Insecta</taxon>
        <taxon>Pterygota</taxon>
        <taxon>Neoptera</taxon>
        <taxon>Endopterygota</taxon>
        <taxon>Diptera</taxon>
        <taxon>Nematocera</taxon>
        <taxon>Culicoidea</taxon>
        <taxon>Culicidae</taxon>
        <taxon>Anophelinae</taxon>
        <taxon>Anopheles</taxon>
    </lineage>
</organism>
<dbReference type="EMBL" id="GGFK01013473">
    <property type="protein sequence ID" value="MBW46794.1"/>
    <property type="molecule type" value="Transcribed_RNA"/>
</dbReference>
<keyword evidence="1" id="KW-0732">Signal</keyword>